<dbReference type="InterPro" id="IPR002347">
    <property type="entry name" value="SDR_fam"/>
</dbReference>
<dbReference type="EMBL" id="VSWD01000006">
    <property type="protein sequence ID" value="KAK3099315.1"/>
    <property type="molecule type" value="Genomic_DNA"/>
</dbReference>
<dbReference type="Gene3D" id="3.40.50.720">
    <property type="entry name" value="NAD(P)-binding Rossmann-like Domain"/>
    <property type="match status" value="1"/>
</dbReference>
<dbReference type="PANTHER" id="PTHR43963:SF4">
    <property type="entry name" value="CARBONYL REDUCTASE (NADPH)"/>
    <property type="match status" value="1"/>
</dbReference>
<comment type="similarity">
    <text evidence="1 5">Belongs to the short-chain dehydrogenases/reductases (SDR) family.</text>
</comment>
<dbReference type="SUPFAM" id="SSF51735">
    <property type="entry name" value="NAD(P)-binding Rossmann-fold domains"/>
    <property type="match status" value="1"/>
</dbReference>
<evidence type="ECO:0000256" key="5">
    <source>
        <dbReference type="RuleBase" id="RU000363"/>
    </source>
</evidence>
<protein>
    <recommendedName>
        <fullName evidence="4">carbonyl reductase (NADPH)</fullName>
        <ecNumber evidence="4">1.1.1.184</ecNumber>
    </recommendedName>
</protein>
<dbReference type="InterPro" id="IPR013087">
    <property type="entry name" value="Znf_C2H2_type"/>
</dbReference>
<comment type="caution">
    <text evidence="7">The sequence shown here is derived from an EMBL/GenBank/DDBJ whole genome shotgun (WGS) entry which is preliminary data.</text>
</comment>
<evidence type="ECO:0000256" key="4">
    <source>
        <dbReference type="ARBA" id="ARBA00026118"/>
    </source>
</evidence>
<keyword evidence="3" id="KW-0560">Oxidoreductase</keyword>
<dbReference type="InterPro" id="IPR020904">
    <property type="entry name" value="Sc_DH/Rdtase_CS"/>
</dbReference>
<dbReference type="EC" id="1.1.1.184" evidence="4"/>
<dbReference type="PROSITE" id="PS00028">
    <property type="entry name" value="ZINC_FINGER_C2H2_1"/>
    <property type="match status" value="1"/>
</dbReference>
<keyword evidence="2" id="KW-0521">NADP</keyword>
<evidence type="ECO:0000313" key="7">
    <source>
        <dbReference type="EMBL" id="KAK3099315.1"/>
    </source>
</evidence>
<dbReference type="AlphaFoldDB" id="A0AA88YDD3"/>
<organism evidence="7 8">
    <name type="scientific">Pinctada imbricata</name>
    <name type="common">Atlantic pearl-oyster</name>
    <name type="synonym">Pinctada martensii</name>
    <dbReference type="NCBI Taxonomy" id="66713"/>
    <lineage>
        <taxon>Eukaryota</taxon>
        <taxon>Metazoa</taxon>
        <taxon>Spiralia</taxon>
        <taxon>Lophotrochozoa</taxon>
        <taxon>Mollusca</taxon>
        <taxon>Bivalvia</taxon>
        <taxon>Autobranchia</taxon>
        <taxon>Pteriomorphia</taxon>
        <taxon>Pterioida</taxon>
        <taxon>Pterioidea</taxon>
        <taxon>Pteriidae</taxon>
        <taxon>Pinctada</taxon>
    </lineage>
</organism>
<gene>
    <name evidence="7" type="ORF">FSP39_002537</name>
</gene>
<name>A0AA88YDD3_PINIB</name>
<dbReference type="PRINTS" id="PR00080">
    <property type="entry name" value="SDRFAMILY"/>
</dbReference>
<dbReference type="Pfam" id="PF00106">
    <property type="entry name" value="adh_short"/>
    <property type="match status" value="1"/>
</dbReference>
<proteinExistence type="inferred from homology"/>
<dbReference type="PRINTS" id="PR00081">
    <property type="entry name" value="GDHRDH"/>
</dbReference>
<reference evidence="7" key="1">
    <citation type="submission" date="2019-08" db="EMBL/GenBank/DDBJ databases">
        <title>The improved chromosome-level genome for the pearl oyster Pinctada fucata martensii using PacBio sequencing and Hi-C.</title>
        <authorList>
            <person name="Zheng Z."/>
        </authorList>
    </citation>
    <scope>NUCLEOTIDE SEQUENCE</scope>
    <source>
        <strain evidence="7">ZZ-2019</strain>
        <tissue evidence="7">Adductor muscle</tissue>
    </source>
</reference>
<dbReference type="InterPro" id="IPR036291">
    <property type="entry name" value="NAD(P)-bd_dom_sf"/>
</dbReference>
<evidence type="ECO:0000259" key="6">
    <source>
        <dbReference type="PROSITE" id="PS00028"/>
    </source>
</evidence>
<evidence type="ECO:0000256" key="3">
    <source>
        <dbReference type="ARBA" id="ARBA00023002"/>
    </source>
</evidence>
<dbReference type="CDD" id="cd05324">
    <property type="entry name" value="carb_red_PTCR-like_SDR_c"/>
    <property type="match status" value="1"/>
</dbReference>
<dbReference type="Proteomes" id="UP001186944">
    <property type="component" value="Unassembled WGS sequence"/>
</dbReference>
<keyword evidence="8" id="KW-1185">Reference proteome</keyword>
<dbReference type="GO" id="GO:0004090">
    <property type="term" value="F:carbonyl reductase (NADPH) activity"/>
    <property type="evidence" value="ECO:0007669"/>
    <property type="project" value="UniProtKB-EC"/>
</dbReference>
<evidence type="ECO:0000256" key="2">
    <source>
        <dbReference type="ARBA" id="ARBA00022857"/>
    </source>
</evidence>
<accession>A0AA88YDD3</accession>
<dbReference type="PROSITE" id="PS00061">
    <property type="entry name" value="ADH_SHORT"/>
    <property type="match status" value="1"/>
</dbReference>
<dbReference type="Gene3D" id="3.30.460.90">
    <property type="match status" value="1"/>
</dbReference>
<evidence type="ECO:0000256" key="1">
    <source>
        <dbReference type="ARBA" id="ARBA00006484"/>
    </source>
</evidence>
<feature type="domain" description="C2H2-type" evidence="6">
    <location>
        <begin position="8"/>
        <end position="30"/>
    </location>
</feature>
<dbReference type="PANTHER" id="PTHR43963">
    <property type="entry name" value="CARBONYL REDUCTASE 1-RELATED"/>
    <property type="match status" value="1"/>
</dbReference>
<dbReference type="InterPro" id="IPR045313">
    <property type="entry name" value="CBR1-like"/>
</dbReference>
<sequence length="371" mass="41171">MSSSFYPCLICAEEFNSVVSLHQHEVDSNHIPRSSLKTDRRKYLDALYKNEVLVEKSDRDKSVQYVTSVLNRIMKHVRAQHGGSLYGNEIIKAGSHSNRTKVRLADEFDFIVPLSIKGIWMGPPVSHVPYIFEDKLFPRQESVTGGNKGIGYAVVRGLCKSFTGDVYLTARDEKRGMDAVESLSKEGLPKNPRFHQLDITDDGSVKRLRDFLKENYGGLDVLVNNAGIAYKQSSTAPFGEQAEVTIATNYFGTLAVCNYLFDLLRPHARAAKKGDHKKKGYADSAYGMSKVGVSAITTVQAREMDKDPRDDIIINSCCPGYVDTDMTSHKGPKTIDQGADTPLFLALLPPSNPKNPKGCFLSDRKVKNWAA</sequence>
<evidence type="ECO:0000313" key="8">
    <source>
        <dbReference type="Proteomes" id="UP001186944"/>
    </source>
</evidence>